<protein>
    <submittedName>
        <fullName evidence="1">Uncharacterized protein</fullName>
    </submittedName>
</protein>
<organism evidence="1 2">
    <name type="scientific">Mya arenaria</name>
    <name type="common">Soft-shell clam</name>
    <dbReference type="NCBI Taxonomy" id="6604"/>
    <lineage>
        <taxon>Eukaryota</taxon>
        <taxon>Metazoa</taxon>
        <taxon>Spiralia</taxon>
        <taxon>Lophotrochozoa</taxon>
        <taxon>Mollusca</taxon>
        <taxon>Bivalvia</taxon>
        <taxon>Autobranchia</taxon>
        <taxon>Heteroconchia</taxon>
        <taxon>Euheterodonta</taxon>
        <taxon>Imparidentia</taxon>
        <taxon>Neoheterodontei</taxon>
        <taxon>Myida</taxon>
        <taxon>Myoidea</taxon>
        <taxon>Myidae</taxon>
        <taxon>Mya</taxon>
    </lineage>
</organism>
<accession>A0ABY7FJS3</accession>
<dbReference type="EMBL" id="CP111023">
    <property type="protein sequence ID" value="WAR22402.1"/>
    <property type="molecule type" value="Genomic_DNA"/>
</dbReference>
<evidence type="ECO:0000313" key="2">
    <source>
        <dbReference type="Proteomes" id="UP001164746"/>
    </source>
</evidence>
<proteinExistence type="predicted"/>
<reference evidence="1" key="1">
    <citation type="submission" date="2022-11" db="EMBL/GenBank/DDBJ databases">
        <title>Centuries of genome instability and evolution in soft-shell clam transmissible cancer (bioRxiv).</title>
        <authorList>
            <person name="Hart S.F.M."/>
            <person name="Yonemitsu M.A."/>
            <person name="Giersch R.M."/>
            <person name="Beal B.F."/>
            <person name="Arriagada G."/>
            <person name="Davis B.W."/>
            <person name="Ostrander E.A."/>
            <person name="Goff S.P."/>
            <person name="Metzger M.J."/>
        </authorList>
    </citation>
    <scope>NUCLEOTIDE SEQUENCE</scope>
    <source>
        <strain evidence="1">MELC-2E11</strain>
        <tissue evidence="1">Siphon/mantle</tissue>
    </source>
</reference>
<name>A0ABY7FJS3_MYAAR</name>
<sequence>STEVAEVFNEFYANVAKDIGKDVVFNEANHTSINSTEVAEIFNESFPNVAKDIENTGSVIYVVRGYILGTLAVIKMKHLQIAPPPSDACWVQSLWLIIHAQGTKSQTRWLQRHEAFLRCRNMPYSRYYGANVFSCDAQIILRRNLDRIFLKKKLAECYVSKVLQKEAMIAILHMHSAVGN</sequence>
<feature type="non-terminal residue" evidence="1">
    <location>
        <position position="1"/>
    </location>
</feature>
<keyword evidence="2" id="KW-1185">Reference proteome</keyword>
<gene>
    <name evidence="1" type="ORF">MAR_016376</name>
</gene>
<dbReference type="Proteomes" id="UP001164746">
    <property type="component" value="Chromosome 12"/>
</dbReference>
<evidence type="ECO:0000313" key="1">
    <source>
        <dbReference type="EMBL" id="WAR22402.1"/>
    </source>
</evidence>